<dbReference type="Proteomes" id="UP000708148">
    <property type="component" value="Unassembled WGS sequence"/>
</dbReference>
<dbReference type="AlphaFoldDB" id="A0A8S1IW31"/>
<gene>
    <name evidence="1" type="ORF">OSTQU699_LOCUS908</name>
</gene>
<dbReference type="EMBL" id="CAJHUC010000359">
    <property type="protein sequence ID" value="CAD7695547.1"/>
    <property type="molecule type" value="Genomic_DNA"/>
</dbReference>
<proteinExistence type="predicted"/>
<keyword evidence="2" id="KW-1185">Reference proteome</keyword>
<evidence type="ECO:0000313" key="2">
    <source>
        <dbReference type="Proteomes" id="UP000708148"/>
    </source>
</evidence>
<protein>
    <submittedName>
        <fullName evidence="1">Uncharacterized protein</fullName>
    </submittedName>
</protein>
<comment type="caution">
    <text evidence="1">The sequence shown here is derived from an EMBL/GenBank/DDBJ whole genome shotgun (WGS) entry which is preliminary data.</text>
</comment>
<organism evidence="1 2">
    <name type="scientific">Ostreobium quekettii</name>
    <dbReference type="NCBI Taxonomy" id="121088"/>
    <lineage>
        <taxon>Eukaryota</taxon>
        <taxon>Viridiplantae</taxon>
        <taxon>Chlorophyta</taxon>
        <taxon>core chlorophytes</taxon>
        <taxon>Ulvophyceae</taxon>
        <taxon>TCBD clade</taxon>
        <taxon>Bryopsidales</taxon>
        <taxon>Ostreobineae</taxon>
        <taxon>Ostreobiaceae</taxon>
        <taxon>Ostreobium</taxon>
    </lineage>
</organism>
<evidence type="ECO:0000313" key="1">
    <source>
        <dbReference type="EMBL" id="CAD7695547.1"/>
    </source>
</evidence>
<name>A0A8S1IW31_9CHLO</name>
<accession>A0A8S1IW31</accession>
<sequence length="127" mass="14409">MVDTHEGFFQAEPGHGKGLAVIRECQWDHCFILLLERMKRNECHIVILLWVGIKRRNCRNTSSCYKDMHGILTDATSEAFVGAVIRGALKESAIQIDVFLVTLGSEDFQHVFGRLVIFHSVSLYCVN</sequence>
<reference evidence="1" key="1">
    <citation type="submission" date="2020-12" db="EMBL/GenBank/DDBJ databases">
        <authorList>
            <person name="Iha C."/>
        </authorList>
    </citation>
    <scope>NUCLEOTIDE SEQUENCE</scope>
</reference>